<comment type="similarity">
    <text evidence="1">Belongs to the peptidase C40 family.</text>
</comment>
<evidence type="ECO:0000259" key="7">
    <source>
        <dbReference type="Pfam" id="PF12913"/>
    </source>
</evidence>
<feature type="domain" description="SH3b1" evidence="7">
    <location>
        <begin position="134"/>
        <end position="185"/>
    </location>
</feature>
<feature type="domain" description="SH3b2-type SH3" evidence="8">
    <location>
        <begin position="195"/>
        <end position="240"/>
    </location>
</feature>
<keyword evidence="10" id="KW-1185">Reference proteome</keyword>
<dbReference type="InterPro" id="IPR025606">
    <property type="entry name" value="NLPC/P60_N_dom"/>
</dbReference>
<evidence type="ECO:0000259" key="8">
    <source>
        <dbReference type="Pfam" id="PF12914"/>
    </source>
</evidence>
<gene>
    <name evidence="9" type="ORF">CQA43_05320</name>
</gene>
<dbReference type="Pfam" id="PF12913">
    <property type="entry name" value="SH3_6"/>
    <property type="match status" value="1"/>
</dbReference>
<dbReference type="Pfam" id="PF12912">
    <property type="entry name" value="N_NLPC_P60"/>
    <property type="match status" value="1"/>
</dbReference>
<evidence type="ECO:0000259" key="6">
    <source>
        <dbReference type="Pfam" id="PF12912"/>
    </source>
</evidence>
<dbReference type="PIRSF" id="PIRSF019015">
    <property type="entry name" value="P60_peptidase_YkfC"/>
    <property type="match status" value="1"/>
</dbReference>
<keyword evidence="3" id="KW-0378">Hydrolase</keyword>
<dbReference type="Pfam" id="PF12914">
    <property type="entry name" value="SH3_7"/>
    <property type="match status" value="1"/>
</dbReference>
<evidence type="ECO:0000256" key="4">
    <source>
        <dbReference type="ARBA" id="ARBA00022807"/>
    </source>
</evidence>
<evidence type="ECO:0000256" key="3">
    <source>
        <dbReference type="ARBA" id="ARBA00022801"/>
    </source>
</evidence>
<dbReference type="Gene3D" id="3.90.1720.10">
    <property type="entry name" value="endopeptidase domain like (from Nostoc punctiforme)"/>
    <property type="match status" value="1"/>
</dbReference>
<dbReference type="GO" id="GO:0006508">
    <property type="term" value="P:proteolysis"/>
    <property type="evidence" value="ECO:0007669"/>
    <property type="project" value="UniProtKB-KW"/>
</dbReference>
<accession>A0A3D8ID10</accession>
<evidence type="ECO:0000313" key="9">
    <source>
        <dbReference type="EMBL" id="RDU63093.1"/>
    </source>
</evidence>
<evidence type="ECO:0000259" key="5">
    <source>
        <dbReference type="Pfam" id="PF00877"/>
    </source>
</evidence>
<evidence type="ECO:0000313" key="10">
    <source>
        <dbReference type="Proteomes" id="UP000256650"/>
    </source>
</evidence>
<protein>
    <recommendedName>
        <fullName evidence="11">Hydrolase</fullName>
    </recommendedName>
</protein>
<sequence>MLALFVAAILSGCATKAIKNPQDIVVPLPPQDLSLFVKESHSLDNTKKLALKKEYLTYFFSPFDKKPKHNVKELQWGLREAYQDLGFGENLLPYQKEEIEELEFEANLEAYPSAKKPAIITRNSNLRVLPTSKPQFSNPNQAGKGFPFDNWQNSAIYVGTPVLITHYSRSGKWAFVESGFVSGWILALDVGILNDNQVQSLRQMQDFLVVRKDLTPIKNSHQEYLESARIGMLLPLLGSTTTQYESQIFLRNSRGYAYTLKVALNQNAFDKFPMNFSAQAVASLAQGIVGEKYGWGGMFGNRDCSMFLRDILGNFGFYLLRNSQAQMRQKSIQESQDSTLYFDLSHLNVEQKKNFIQQQAVPFATLLGMKGHIMLYIGELDGQIYILHDIWGLRTLQNETQEGRKILGKVVITSIEIGKHIQGIHQDKLLIDRIYGMRNLFLESEFDGTK</sequence>
<keyword evidence="4" id="KW-0788">Thiol protease</keyword>
<dbReference type="InterPro" id="IPR027017">
    <property type="entry name" value="P60_peptidase_YkfC"/>
</dbReference>
<feature type="domain" description="NLPC/P60 N-terminal" evidence="6">
    <location>
        <begin position="3"/>
        <end position="111"/>
    </location>
</feature>
<proteinExistence type="inferred from homology"/>
<dbReference type="Proteomes" id="UP000256650">
    <property type="component" value="Unassembled WGS sequence"/>
</dbReference>
<reference evidence="9 10" key="1">
    <citation type="submission" date="2018-04" db="EMBL/GenBank/DDBJ databases">
        <title>Novel Campyloabacter and Helicobacter Species and Strains.</title>
        <authorList>
            <person name="Mannion A.J."/>
            <person name="Shen Z."/>
            <person name="Fox J.G."/>
        </authorList>
    </citation>
    <scope>NUCLEOTIDE SEQUENCE [LARGE SCALE GENOMIC DNA]</scope>
    <source>
        <strain evidence="9 10">MIT 99-5101</strain>
    </source>
</reference>
<evidence type="ECO:0000256" key="2">
    <source>
        <dbReference type="ARBA" id="ARBA00022670"/>
    </source>
</evidence>
<dbReference type="SUPFAM" id="SSF54001">
    <property type="entry name" value="Cysteine proteinases"/>
    <property type="match status" value="1"/>
</dbReference>
<keyword evidence="2" id="KW-0645">Protease</keyword>
<feature type="domain" description="NlpC/P60" evidence="5">
    <location>
        <begin position="290"/>
        <end position="379"/>
    </location>
</feature>
<name>A0A3D8ID10_9HELI</name>
<evidence type="ECO:0000256" key="1">
    <source>
        <dbReference type="ARBA" id="ARBA00007074"/>
    </source>
</evidence>
<dbReference type="EMBL" id="NXLS01000004">
    <property type="protein sequence ID" value="RDU63093.1"/>
    <property type="molecule type" value="Genomic_DNA"/>
</dbReference>
<organism evidence="9 10">
    <name type="scientific">Helicobacter ganmani</name>
    <dbReference type="NCBI Taxonomy" id="60246"/>
    <lineage>
        <taxon>Bacteria</taxon>
        <taxon>Pseudomonadati</taxon>
        <taxon>Campylobacterota</taxon>
        <taxon>Epsilonproteobacteria</taxon>
        <taxon>Campylobacterales</taxon>
        <taxon>Helicobacteraceae</taxon>
        <taxon>Helicobacter</taxon>
    </lineage>
</organism>
<dbReference type="InterPro" id="IPR026864">
    <property type="entry name" value="SH3b2-type_SH3"/>
</dbReference>
<dbReference type="OrthoDB" id="9799970at2"/>
<dbReference type="GO" id="GO:0008234">
    <property type="term" value="F:cysteine-type peptidase activity"/>
    <property type="evidence" value="ECO:0007669"/>
    <property type="project" value="UniProtKB-KW"/>
</dbReference>
<dbReference type="InterPro" id="IPR039439">
    <property type="entry name" value="SH3b1_dom"/>
</dbReference>
<dbReference type="InterPro" id="IPR038765">
    <property type="entry name" value="Papain-like_cys_pep_sf"/>
</dbReference>
<evidence type="ECO:0008006" key="11">
    <source>
        <dbReference type="Google" id="ProtNLM"/>
    </source>
</evidence>
<dbReference type="Pfam" id="PF00877">
    <property type="entry name" value="NLPC_P60"/>
    <property type="match status" value="1"/>
</dbReference>
<dbReference type="AlphaFoldDB" id="A0A3D8ID10"/>
<comment type="caution">
    <text evidence="9">The sequence shown here is derived from an EMBL/GenBank/DDBJ whole genome shotgun (WGS) entry which is preliminary data.</text>
</comment>
<dbReference type="InterPro" id="IPR000064">
    <property type="entry name" value="NLP_P60_dom"/>
</dbReference>